<protein>
    <submittedName>
        <fullName evidence="3">OmpA family protein</fullName>
    </submittedName>
</protein>
<evidence type="ECO:0000256" key="1">
    <source>
        <dbReference type="PROSITE-ProRule" id="PRU00473"/>
    </source>
</evidence>
<dbReference type="PANTHER" id="PTHR30329:SF17">
    <property type="entry name" value="LIPOPROTEIN YFIB-RELATED"/>
    <property type="match status" value="1"/>
</dbReference>
<keyword evidence="1" id="KW-0472">Membrane</keyword>
<comment type="caution">
    <text evidence="3">The sequence shown here is derived from an EMBL/GenBank/DDBJ whole genome shotgun (WGS) entry which is preliminary data.</text>
</comment>
<dbReference type="SUPFAM" id="SSF103088">
    <property type="entry name" value="OmpA-like"/>
    <property type="match status" value="1"/>
</dbReference>
<sequence>MSLGITFSSWAADYVVPFDEVKWQANKQADSCQLFANDPRSGIKLSFDIQGGNTMRLKVSGRSVSSYSSDVMVESVPPAWGASNYEVTSINDISKTKRGLALNSGSELLFRDIQGGAWISVRDLLHSVTFPTANIASAMNVFRTCTSSLPSVHFEEAQNTVFHFKSGELALNKEQRTIVKEISELVISDPSIIKILITGHTDNLGDQVTNLSVSKRRAADAAYWMMLAGVDESIIEIRGQGSRYPLVDNSTEEGRFTNRRIEIELVKSN</sequence>
<dbReference type="AlphaFoldDB" id="A0A557P2W6"/>
<dbReference type="InterPro" id="IPR036737">
    <property type="entry name" value="OmpA-like_sf"/>
</dbReference>
<name>A0A557P2W6_9VIBR</name>
<feature type="domain" description="OmpA-like" evidence="2">
    <location>
        <begin position="152"/>
        <end position="269"/>
    </location>
</feature>
<dbReference type="Pfam" id="PF00691">
    <property type="entry name" value="OmpA"/>
    <property type="match status" value="1"/>
</dbReference>
<dbReference type="Gene3D" id="2.60.40.2540">
    <property type="match status" value="1"/>
</dbReference>
<evidence type="ECO:0000313" key="3">
    <source>
        <dbReference type="EMBL" id="TVO34954.1"/>
    </source>
</evidence>
<accession>A0A557P2W6</accession>
<gene>
    <name evidence="3" type="ORF">FOF44_12635</name>
</gene>
<dbReference type="CDD" id="cd07185">
    <property type="entry name" value="OmpA_C-like"/>
    <property type="match status" value="1"/>
</dbReference>
<dbReference type="GO" id="GO:0016020">
    <property type="term" value="C:membrane"/>
    <property type="evidence" value="ECO:0007669"/>
    <property type="project" value="UniProtKB-UniRule"/>
</dbReference>
<dbReference type="PRINTS" id="PR01023">
    <property type="entry name" value="NAFLGMOTY"/>
</dbReference>
<dbReference type="Proteomes" id="UP000319828">
    <property type="component" value="Unassembled WGS sequence"/>
</dbReference>
<organism evidence="3 4">
    <name type="scientific">Vibrio algivorus</name>
    <dbReference type="NCBI Taxonomy" id="1667024"/>
    <lineage>
        <taxon>Bacteria</taxon>
        <taxon>Pseudomonadati</taxon>
        <taxon>Pseudomonadota</taxon>
        <taxon>Gammaproteobacteria</taxon>
        <taxon>Vibrionales</taxon>
        <taxon>Vibrionaceae</taxon>
        <taxon>Vibrio</taxon>
    </lineage>
</organism>
<dbReference type="Gene3D" id="3.30.1330.60">
    <property type="entry name" value="OmpA-like domain"/>
    <property type="match status" value="1"/>
</dbReference>
<dbReference type="InterPro" id="IPR050330">
    <property type="entry name" value="Bact_OuterMem_StrucFunc"/>
</dbReference>
<dbReference type="PROSITE" id="PS51123">
    <property type="entry name" value="OMPA_2"/>
    <property type="match status" value="1"/>
</dbReference>
<dbReference type="EMBL" id="VMKJ01000027">
    <property type="protein sequence ID" value="TVO34954.1"/>
    <property type="molecule type" value="Genomic_DNA"/>
</dbReference>
<evidence type="ECO:0000313" key="4">
    <source>
        <dbReference type="Proteomes" id="UP000319828"/>
    </source>
</evidence>
<reference evidence="3 4" key="1">
    <citation type="submission" date="2019-07" db="EMBL/GenBank/DDBJ databases">
        <title>The draft genome sequence of Vibrio algivorus M1486.</title>
        <authorList>
            <person name="Meng X."/>
        </authorList>
    </citation>
    <scope>NUCLEOTIDE SEQUENCE [LARGE SCALE GENOMIC DNA]</scope>
    <source>
        <strain evidence="3 4">M1486</strain>
    </source>
</reference>
<proteinExistence type="predicted"/>
<dbReference type="InterPro" id="IPR006665">
    <property type="entry name" value="OmpA-like"/>
</dbReference>
<evidence type="ECO:0000259" key="2">
    <source>
        <dbReference type="PROSITE" id="PS51123"/>
    </source>
</evidence>
<dbReference type="OrthoDB" id="6905929at2"/>
<dbReference type="PANTHER" id="PTHR30329">
    <property type="entry name" value="STATOR ELEMENT OF FLAGELLAR MOTOR COMPLEX"/>
    <property type="match status" value="1"/>
</dbReference>